<evidence type="ECO:0000256" key="2">
    <source>
        <dbReference type="ARBA" id="ARBA00004586"/>
    </source>
</evidence>
<dbReference type="Pfam" id="PF03007">
    <property type="entry name" value="WS_DGAT_cat"/>
    <property type="match status" value="1"/>
</dbReference>
<dbReference type="AlphaFoldDB" id="A0AAV1QPG8"/>
<dbReference type="PANTHER" id="PTHR31650:SF34">
    <property type="entry name" value="O-ACYLTRANSFERASE WSD1-LIKE ISOFORM X1"/>
    <property type="match status" value="1"/>
</dbReference>
<dbReference type="GO" id="GO:0047196">
    <property type="term" value="F:long-chain-alcohol O-fatty-acyltransferase activity"/>
    <property type="evidence" value="ECO:0007669"/>
    <property type="project" value="UniProtKB-EC"/>
</dbReference>
<dbReference type="InterPro" id="IPR004255">
    <property type="entry name" value="O-acyltransferase_WSD1_N"/>
</dbReference>
<evidence type="ECO:0000256" key="8">
    <source>
        <dbReference type="ARBA" id="ARBA00024360"/>
    </source>
</evidence>
<reference evidence="14 15" key="1">
    <citation type="submission" date="2024-01" db="EMBL/GenBank/DDBJ databases">
        <authorList>
            <person name="Waweru B."/>
        </authorList>
    </citation>
    <scope>NUCLEOTIDE SEQUENCE [LARGE SCALE GENOMIC DNA]</scope>
</reference>
<evidence type="ECO:0008006" key="16">
    <source>
        <dbReference type="Google" id="ProtNLM"/>
    </source>
</evidence>
<evidence type="ECO:0000256" key="1">
    <source>
        <dbReference type="ARBA" id="ARBA00004162"/>
    </source>
</evidence>
<keyword evidence="15" id="KW-1185">Reference proteome</keyword>
<dbReference type="GO" id="GO:0005789">
    <property type="term" value="C:endoplasmic reticulum membrane"/>
    <property type="evidence" value="ECO:0007669"/>
    <property type="project" value="UniProtKB-SubCell"/>
</dbReference>
<accession>A0AAV1QPG8</accession>
<dbReference type="Proteomes" id="UP001314170">
    <property type="component" value="Unassembled WGS sequence"/>
</dbReference>
<evidence type="ECO:0000313" key="15">
    <source>
        <dbReference type="Proteomes" id="UP001314170"/>
    </source>
</evidence>
<feature type="domain" description="O-acyltransferase WSD1-like N-terminal" evidence="12">
    <location>
        <begin position="97"/>
        <end position="203"/>
    </location>
</feature>
<evidence type="ECO:0000256" key="9">
    <source>
        <dbReference type="ARBA" id="ARBA00047604"/>
    </source>
</evidence>
<comment type="catalytic activity">
    <reaction evidence="9">
        <text>a long chain fatty alcohol + a fatty acyl-CoA = a long-chain alcohol wax ester + CoA</text>
        <dbReference type="Rhea" id="RHEA:38443"/>
        <dbReference type="ChEBI" id="CHEBI:17135"/>
        <dbReference type="ChEBI" id="CHEBI:57287"/>
        <dbReference type="ChEBI" id="CHEBI:77636"/>
        <dbReference type="ChEBI" id="CHEBI:235323"/>
        <dbReference type="EC" id="2.3.1.75"/>
    </reaction>
</comment>
<feature type="region of interest" description="Disordered" evidence="11">
    <location>
        <begin position="1"/>
        <end position="26"/>
    </location>
</feature>
<dbReference type="Pfam" id="PF06974">
    <property type="entry name" value="WS_DGAT_C"/>
    <property type="match status" value="1"/>
</dbReference>
<evidence type="ECO:0000256" key="3">
    <source>
        <dbReference type="ARBA" id="ARBA00004771"/>
    </source>
</evidence>
<evidence type="ECO:0000259" key="12">
    <source>
        <dbReference type="Pfam" id="PF03007"/>
    </source>
</evidence>
<dbReference type="GO" id="GO:0005886">
    <property type="term" value="C:plasma membrane"/>
    <property type="evidence" value="ECO:0007669"/>
    <property type="project" value="UniProtKB-SubCell"/>
</dbReference>
<comment type="caution">
    <text evidence="14">The sequence shown here is derived from an EMBL/GenBank/DDBJ whole genome shotgun (WGS) entry which is preliminary data.</text>
</comment>
<comment type="catalytic activity">
    <reaction evidence="10">
        <text>an acyl-CoA + a 1,2-diacyl-sn-glycerol = a triacyl-sn-glycerol + CoA</text>
        <dbReference type="Rhea" id="RHEA:10868"/>
        <dbReference type="ChEBI" id="CHEBI:17815"/>
        <dbReference type="ChEBI" id="CHEBI:57287"/>
        <dbReference type="ChEBI" id="CHEBI:58342"/>
        <dbReference type="ChEBI" id="CHEBI:64615"/>
        <dbReference type="EC" id="2.3.1.20"/>
    </reaction>
</comment>
<evidence type="ECO:0000256" key="4">
    <source>
        <dbReference type="ARBA" id="ARBA00005189"/>
    </source>
</evidence>
<sequence length="541" mass="59639">MEGEAQEYKAMEFKKEKEEEVPEPVSPTGQYFNSSVLSICILAVLESEVPIDDSLTMTLLKDVLDKNGENQWKQVEVKLKNHVNVPIFPNGLSPTSYDTYFNDYVSKVALKPFPQSQPLWEIHIVKYHTSNAAGNVIFKLHHALGDGFSLMGALLSCLQRADNPSLSLTFPSLQLPSKPESLSTLSSNVPKGISSIMNTISDFGWSLLKSSFVEDARSPIRSGDEGVQFKPIVISTTTFSLDRIKQIKSRLGVVKCFFHNYVLTSKRHPTALTVQSTQTKEVRDPIPVFSTSFSSKGNCMHLADLYNVKTKLGGAISAAGLVVSLTINDVITGIIFYGTRLYMQTVDDKSTNAHSTALVLLNTRSIGGYKSVKEMVKPDAESPWGNQFGFLHVSVPELNDSKVSKPLEFVAKAQEIIQRKRSSLAVNLTGRLLEVLRKFRGPEATARHIRKTLFNSSMTISNIIGPVEQMALANHPIKGLYFMVVGVPQSLTITMVSYTGKLTLAMGTEKGFLDPHKFKSCIETAFEMISKSASEKSPGTN</sequence>
<organism evidence="14 15">
    <name type="scientific">Dovyalis caffra</name>
    <dbReference type="NCBI Taxonomy" id="77055"/>
    <lineage>
        <taxon>Eukaryota</taxon>
        <taxon>Viridiplantae</taxon>
        <taxon>Streptophyta</taxon>
        <taxon>Embryophyta</taxon>
        <taxon>Tracheophyta</taxon>
        <taxon>Spermatophyta</taxon>
        <taxon>Magnoliopsida</taxon>
        <taxon>eudicotyledons</taxon>
        <taxon>Gunneridae</taxon>
        <taxon>Pentapetalae</taxon>
        <taxon>rosids</taxon>
        <taxon>fabids</taxon>
        <taxon>Malpighiales</taxon>
        <taxon>Salicaceae</taxon>
        <taxon>Flacourtieae</taxon>
        <taxon>Dovyalis</taxon>
    </lineage>
</organism>
<evidence type="ECO:0000256" key="6">
    <source>
        <dbReference type="ARBA" id="ARBA00022824"/>
    </source>
</evidence>
<dbReference type="InterPro" id="IPR009721">
    <property type="entry name" value="O-acyltransferase_WSD1_C"/>
</dbReference>
<dbReference type="GO" id="GO:0019432">
    <property type="term" value="P:triglyceride biosynthetic process"/>
    <property type="evidence" value="ECO:0007669"/>
    <property type="project" value="TreeGrafter"/>
</dbReference>
<evidence type="ECO:0000259" key="13">
    <source>
        <dbReference type="Pfam" id="PF06974"/>
    </source>
</evidence>
<keyword evidence="6" id="KW-0256">Endoplasmic reticulum</keyword>
<evidence type="ECO:0000313" key="14">
    <source>
        <dbReference type="EMBL" id="CAK7322758.1"/>
    </source>
</evidence>
<dbReference type="InterPro" id="IPR045034">
    <property type="entry name" value="O-acyltransferase_WSD1-like"/>
</dbReference>
<evidence type="ECO:0000256" key="10">
    <source>
        <dbReference type="ARBA" id="ARBA00048109"/>
    </source>
</evidence>
<evidence type="ECO:0000256" key="7">
    <source>
        <dbReference type="ARBA" id="ARBA00023315"/>
    </source>
</evidence>
<dbReference type="EMBL" id="CAWUPB010000027">
    <property type="protein sequence ID" value="CAK7322758.1"/>
    <property type="molecule type" value="Genomic_DNA"/>
</dbReference>
<evidence type="ECO:0000256" key="11">
    <source>
        <dbReference type="SAM" id="MobiDB-lite"/>
    </source>
</evidence>
<gene>
    <name evidence="14" type="ORF">DCAF_LOCUS369</name>
</gene>
<comment type="subcellular location">
    <subcellularLocation>
        <location evidence="1">Cell membrane</location>
        <topology evidence="1">Single-pass membrane protein</topology>
    </subcellularLocation>
    <subcellularLocation>
        <location evidence="2">Endoplasmic reticulum membrane</location>
    </subcellularLocation>
</comment>
<dbReference type="GO" id="GO:0004144">
    <property type="term" value="F:diacylglycerol O-acyltransferase activity"/>
    <property type="evidence" value="ECO:0007669"/>
    <property type="project" value="UniProtKB-EC"/>
</dbReference>
<dbReference type="PANTHER" id="PTHR31650">
    <property type="entry name" value="O-ACYLTRANSFERASE (WSD1-LIKE) FAMILY PROTEIN"/>
    <property type="match status" value="1"/>
</dbReference>
<evidence type="ECO:0000256" key="5">
    <source>
        <dbReference type="ARBA" id="ARBA00022679"/>
    </source>
</evidence>
<proteinExistence type="inferred from homology"/>
<protein>
    <recommendedName>
        <fullName evidence="16">Diacylglycerol O-acyltransferase</fullName>
    </recommendedName>
</protein>
<comment type="similarity">
    <text evidence="8">In the N-terminal section; belongs to the long-chain O-acyltransferase family.</text>
</comment>
<keyword evidence="5" id="KW-0808">Transferase</keyword>
<feature type="compositionally biased region" description="Basic and acidic residues" evidence="11">
    <location>
        <begin position="1"/>
        <end position="18"/>
    </location>
</feature>
<name>A0AAV1QPG8_9ROSI</name>
<comment type="pathway">
    <text evidence="4">Lipid metabolism.</text>
</comment>
<keyword evidence="7" id="KW-0012">Acyltransferase</keyword>
<feature type="domain" description="O-acyltransferase WSD1 C-terminal" evidence="13">
    <location>
        <begin position="384"/>
        <end position="529"/>
    </location>
</feature>
<comment type="pathway">
    <text evidence="3">Glycerolipid metabolism; triacylglycerol biosynthesis.</text>
</comment>